<dbReference type="GO" id="GO:0005737">
    <property type="term" value="C:cytoplasm"/>
    <property type="evidence" value="ECO:0007669"/>
    <property type="project" value="UniProtKB-SubCell"/>
</dbReference>
<feature type="domain" description="Exonuclease VII large subunit C-terminal" evidence="7">
    <location>
        <begin position="122"/>
        <end position="346"/>
    </location>
</feature>
<comment type="subcellular location">
    <subcellularLocation>
        <location evidence="5 6">Cytoplasm</location>
    </subcellularLocation>
</comment>
<dbReference type="GO" id="GO:0006308">
    <property type="term" value="P:DNA catabolic process"/>
    <property type="evidence" value="ECO:0007669"/>
    <property type="project" value="UniProtKB-UniRule"/>
</dbReference>
<dbReference type="NCBIfam" id="TIGR00237">
    <property type="entry name" value="xseA"/>
    <property type="match status" value="1"/>
</dbReference>
<comment type="catalytic activity">
    <reaction evidence="5 6">
        <text>Exonucleolytic cleavage in either 5'- to 3'- or 3'- to 5'-direction to yield nucleoside 5'-phosphates.</text>
        <dbReference type="EC" id="3.1.11.6"/>
    </reaction>
</comment>
<keyword evidence="2 5" id="KW-0540">Nuclease</keyword>
<accession>A0A2I1M9Q6</accession>
<name>A0A2I1M9Q6_9FIRM</name>
<dbReference type="RefSeq" id="WP_101539918.1">
    <property type="nucleotide sequence ID" value="NZ_CALTZC010000002.1"/>
</dbReference>
<dbReference type="EMBL" id="PKGS01000002">
    <property type="protein sequence ID" value="PKZ16819.1"/>
    <property type="molecule type" value="Genomic_DNA"/>
</dbReference>
<evidence type="ECO:0000256" key="3">
    <source>
        <dbReference type="ARBA" id="ARBA00022801"/>
    </source>
</evidence>
<sequence length="395" mass="44806">MLKALSVKEFNQYFKTSIKHDPILTRVYINGSLANIRFNGAHLYFSLKEGSDIIDCVIYYYEDKDIDFDFKEGMDVLVKGNFSYNNYSSRVVIITNEIKENGVSSEYLEFIKMKEDFKKRGYFDIENKKDIPKYPKNIGLITSKDGAAIVDFISVINQKPNNINVKLFPVKVQGNNAINLIIKGINDLEKKDLDVIVITRGGGSSEDLSVFNDKEIIESVYKTSTPIISAIGHKIDTTLLDLVADLSLQTPTEAGSYIIANYTNIESEMRKKILLMKDIINGQIKENEYKLAILKQKLNTANPKNDLSQKEKDIKNLKFSMNLALKNNLNFNQHRLDLIEARLRACEKIIDARKENIIIKNANGKQVFSKYSLNAGDEIEINFSDGRVKAIVSDG</sequence>
<evidence type="ECO:0000256" key="5">
    <source>
        <dbReference type="HAMAP-Rule" id="MF_00378"/>
    </source>
</evidence>
<dbReference type="PANTHER" id="PTHR30008">
    <property type="entry name" value="EXODEOXYRIBONUCLEASE 7 LARGE SUBUNIT"/>
    <property type="match status" value="1"/>
</dbReference>
<gene>
    <name evidence="5 9" type="primary">xseA</name>
    <name evidence="9" type="ORF">CYJ34_03270</name>
</gene>
<evidence type="ECO:0000259" key="7">
    <source>
        <dbReference type="Pfam" id="PF02601"/>
    </source>
</evidence>
<evidence type="ECO:0000313" key="10">
    <source>
        <dbReference type="Proteomes" id="UP000234335"/>
    </source>
</evidence>
<evidence type="ECO:0000256" key="6">
    <source>
        <dbReference type="RuleBase" id="RU004355"/>
    </source>
</evidence>
<proteinExistence type="inferred from homology"/>
<dbReference type="GO" id="GO:0009318">
    <property type="term" value="C:exodeoxyribonuclease VII complex"/>
    <property type="evidence" value="ECO:0007669"/>
    <property type="project" value="UniProtKB-UniRule"/>
</dbReference>
<dbReference type="Pfam" id="PF13742">
    <property type="entry name" value="tRNA_anti_2"/>
    <property type="match status" value="1"/>
</dbReference>
<protein>
    <recommendedName>
        <fullName evidence="5">Exodeoxyribonuclease 7 large subunit</fullName>
        <ecNumber evidence="5">3.1.11.6</ecNumber>
    </recommendedName>
    <alternativeName>
        <fullName evidence="5">Exodeoxyribonuclease VII large subunit</fullName>
        <shortName evidence="5">Exonuclease VII large subunit</shortName>
    </alternativeName>
</protein>
<keyword evidence="3 5" id="KW-0378">Hydrolase</keyword>
<feature type="domain" description="OB-fold nucleic acid binding" evidence="8">
    <location>
        <begin position="5"/>
        <end position="98"/>
    </location>
</feature>
<dbReference type="InterPro" id="IPR003753">
    <property type="entry name" value="Exonuc_VII_L"/>
</dbReference>
<reference evidence="9 10" key="1">
    <citation type="submission" date="2017-12" db="EMBL/GenBank/DDBJ databases">
        <title>Phylogenetic diversity of female urinary microbiome.</title>
        <authorList>
            <person name="Thomas-White K."/>
            <person name="Wolfe A.J."/>
        </authorList>
    </citation>
    <scope>NUCLEOTIDE SEQUENCE [LARGE SCALE GENOMIC DNA]</scope>
    <source>
        <strain evidence="9 10">UMB0119</strain>
    </source>
</reference>
<dbReference type="InterPro" id="IPR012340">
    <property type="entry name" value="NA-bd_OB-fold"/>
</dbReference>
<comment type="subunit">
    <text evidence="5">Heterooligomer composed of large and small subunits.</text>
</comment>
<dbReference type="Proteomes" id="UP000234335">
    <property type="component" value="Unassembled WGS sequence"/>
</dbReference>
<dbReference type="Pfam" id="PF02601">
    <property type="entry name" value="Exonuc_VII_L"/>
    <property type="match status" value="1"/>
</dbReference>
<comment type="function">
    <text evidence="5">Bidirectionally degrades single-stranded DNA into large acid-insoluble oligonucleotides, which are then degraded further into small acid-soluble oligonucleotides.</text>
</comment>
<evidence type="ECO:0000256" key="1">
    <source>
        <dbReference type="ARBA" id="ARBA00022490"/>
    </source>
</evidence>
<evidence type="ECO:0000256" key="2">
    <source>
        <dbReference type="ARBA" id="ARBA00022722"/>
    </source>
</evidence>
<dbReference type="PANTHER" id="PTHR30008:SF0">
    <property type="entry name" value="EXODEOXYRIBONUCLEASE 7 LARGE SUBUNIT"/>
    <property type="match status" value="1"/>
</dbReference>
<evidence type="ECO:0000313" key="9">
    <source>
        <dbReference type="EMBL" id="PKZ16819.1"/>
    </source>
</evidence>
<comment type="similarity">
    <text evidence="5 6">Belongs to the XseA family.</text>
</comment>
<dbReference type="CDD" id="cd04489">
    <property type="entry name" value="ExoVII_LU_OBF"/>
    <property type="match status" value="1"/>
</dbReference>
<organism evidence="9 10">
    <name type="scientific">Anaerococcus octavius</name>
    <dbReference type="NCBI Taxonomy" id="54007"/>
    <lineage>
        <taxon>Bacteria</taxon>
        <taxon>Bacillati</taxon>
        <taxon>Bacillota</taxon>
        <taxon>Tissierellia</taxon>
        <taxon>Tissierellales</taxon>
        <taxon>Peptoniphilaceae</taxon>
        <taxon>Anaerococcus</taxon>
    </lineage>
</organism>
<dbReference type="InterPro" id="IPR025824">
    <property type="entry name" value="OB-fold_nuc-bd_dom"/>
</dbReference>
<dbReference type="InterPro" id="IPR020579">
    <property type="entry name" value="Exonuc_VII_lsu_C"/>
</dbReference>
<dbReference type="HAMAP" id="MF_00378">
    <property type="entry name" value="Exonuc_7_L"/>
    <property type="match status" value="1"/>
</dbReference>
<keyword evidence="10" id="KW-1185">Reference proteome</keyword>
<dbReference type="EC" id="3.1.11.6" evidence="5"/>
<dbReference type="AlphaFoldDB" id="A0A2I1M9Q6"/>
<keyword evidence="1 5" id="KW-0963">Cytoplasm</keyword>
<keyword evidence="4 5" id="KW-0269">Exonuclease</keyword>
<evidence type="ECO:0000256" key="4">
    <source>
        <dbReference type="ARBA" id="ARBA00022839"/>
    </source>
</evidence>
<dbReference type="Gene3D" id="2.40.50.140">
    <property type="entry name" value="Nucleic acid-binding proteins"/>
    <property type="match status" value="1"/>
</dbReference>
<dbReference type="GO" id="GO:0008855">
    <property type="term" value="F:exodeoxyribonuclease VII activity"/>
    <property type="evidence" value="ECO:0007669"/>
    <property type="project" value="UniProtKB-UniRule"/>
</dbReference>
<dbReference type="GO" id="GO:0003676">
    <property type="term" value="F:nucleic acid binding"/>
    <property type="evidence" value="ECO:0007669"/>
    <property type="project" value="InterPro"/>
</dbReference>
<comment type="caution">
    <text evidence="9">The sequence shown here is derived from an EMBL/GenBank/DDBJ whole genome shotgun (WGS) entry which is preliminary data.</text>
</comment>
<evidence type="ECO:0000259" key="8">
    <source>
        <dbReference type="Pfam" id="PF13742"/>
    </source>
</evidence>